<organism evidence="1">
    <name type="scientific">Marseillevirus LCMAC202</name>
    <dbReference type="NCBI Taxonomy" id="2506606"/>
    <lineage>
        <taxon>Viruses</taxon>
        <taxon>Varidnaviria</taxon>
        <taxon>Bamfordvirae</taxon>
        <taxon>Nucleocytoviricota</taxon>
        <taxon>Megaviricetes</taxon>
        <taxon>Pimascovirales</taxon>
        <taxon>Pimascovirales incertae sedis</taxon>
        <taxon>Marseilleviridae</taxon>
    </lineage>
</organism>
<protein>
    <submittedName>
        <fullName evidence="1">Uncharacterized protein</fullName>
    </submittedName>
</protein>
<reference evidence="1" key="1">
    <citation type="journal article" date="2019" name="MBio">
        <title>Virus Genomes from Deep Sea Sediments Expand the Ocean Megavirome and Support Independent Origins of Viral Gigantism.</title>
        <authorList>
            <person name="Backstrom D."/>
            <person name="Yutin N."/>
            <person name="Jorgensen S.L."/>
            <person name="Dharamshi J."/>
            <person name="Homa F."/>
            <person name="Zaremba-Niedwiedzka K."/>
            <person name="Spang A."/>
            <person name="Wolf Y.I."/>
            <person name="Koonin E.V."/>
            <person name="Ettema T.J."/>
        </authorList>
    </citation>
    <scope>NUCLEOTIDE SEQUENCE</scope>
</reference>
<dbReference type="EMBL" id="MK500373">
    <property type="protein sequence ID" value="QBK88048.1"/>
    <property type="molecule type" value="Genomic_DNA"/>
</dbReference>
<accession>A0A481YXX7</accession>
<name>A0A481YXX7_9VIRU</name>
<sequence>MTMQQITLCEKWTGLCNQLFAFATGVSNAKQAGHKKASVGSFSPTLNSKQRVPVTKIIDLVTTGKRVGVELVNGTDYGRPCFGWYDRNNEQEFVHILRSIQFQPVFYTLAQKLFDKYIDSTRPLHVIHFRIEQDGITHWSRMNKMTPRAFKQQLYRKYRKAITEHIPNGSQILALTFDVNHLLLKELSKRYTIIGVDTIKLVKERIGFTGREVCAIVDLLLGIKCSGTFVGCHNLILKRGSTFSYTLWKLMNNAKKGVFLDLDKITAELQIRPLTGIS</sequence>
<proteinExistence type="predicted"/>
<evidence type="ECO:0000313" key="1">
    <source>
        <dbReference type="EMBL" id="QBK88048.1"/>
    </source>
</evidence>
<gene>
    <name evidence="1" type="ORF">LCMAC202_04100</name>
</gene>